<evidence type="ECO:0000259" key="7">
    <source>
        <dbReference type="PROSITE" id="PS50845"/>
    </source>
</evidence>
<evidence type="ECO:0000256" key="4">
    <source>
        <dbReference type="ARBA" id="ARBA00022989"/>
    </source>
</evidence>
<gene>
    <name evidence="8" type="ORF">ERUC_LOCUS9976</name>
</gene>
<protein>
    <recommendedName>
        <fullName evidence="6">Reticulon-like protein</fullName>
    </recommendedName>
</protein>
<keyword evidence="5 6" id="KW-0472">Membrane</keyword>
<organism evidence="8 9">
    <name type="scientific">Eruca vesicaria subsp. sativa</name>
    <name type="common">Garden rocket</name>
    <name type="synonym">Eruca sativa</name>
    <dbReference type="NCBI Taxonomy" id="29727"/>
    <lineage>
        <taxon>Eukaryota</taxon>
        <taxon>Viridiplantae</taxon>
        <taxon>Streptophyta</taxon>
        <taxon>Embryophyta</taxon>
        <taxon>Tracheophyta</taxon>
        <taxon>Spermatophyta</taxon>
        <taxon>Magnoliopsida</taxon>
        <taxon>eudicotyledons</taxon>
        <taxon>Gunneridae</taxon>
        <taxon>Pentapetalae</taxon>
        <taxon>rosids</taxon>
        <taxon>malvids</taxon>
        <taxon>Brassicales</taxon>
        <taxon>Brassicaceae</taxon>
        <taxon>Brassiceae</taxon>
        <taxon>Eruca</taxon>
    </lineage>
</organism>
<evidence type="ECO:0000256" key="5">
    <source>
        <dbReference type="ARBA" id="ARBA00023136"/>
    </source>
</evidence>
<dbReference type="InterPro" id="IPR045064">
    <property type="entry name" value="Reticulon-like"/>
</dbReference>
<dbReference type="InterPro" id="IPR003388">
    <property type="entry name" value="Reticulon"/>
</dbReference>
<dbReference type="AlphaFoldDB" id="A0ABC8JJW8"/>
<dbReference type="Pfam" id="PF02453">
    <property type="entry name" value="Reticulon"/>
    <property type="match status" value="2"/>
</dbReference>
<comment type="caution">
    <text evidence="8">The sequence shown here is derived from an EMBL/GenBank/DDBJ whole genome shotgun (WGS) entry which is preliminary data.</text>
</comment>
<feature type="transmembrane region" description="Helical" evidence="6">
    <location>
        <begin position="199"/>
        <end position="225"/>
    </location>
</feature>
<proteinExistence type="predicted"/>
<dbReference type="PANTHER" id="PTHR10994:SF181">
    <property type="entry name" value="RETICULON-LIKE PROTEIN B7"/>
    <property type="match status" value="1"/>
</dbReference>
<name>A0ABC8JJW8_ERUVS</name>
<sequence>MDKEKEQLERVGPLEEPLMKNIVTEEDSLSMSDTDSEIPDSPVPINAPIYRIFGRERPIHMVLGGGKPADVLLWRDKKVTAGLVGVVTVIWLLFGFGHCRLLTFVCRGSILFLLLSFVWSNALNRSPEKIVEIYIPEKPLLQAASAFTFEVNCALATLRSIALERDIKNFALVLLFSLFVCLLHHSLKLFTFVSETKVVIGLWLISIIGNWFSFLTLLYICFVLIHTVPKLYEKYEDEIDPIAEKAVIEMKKHFQVFEAKFLSKIHH</sequence>
<evidence type="ECO:0000256" key="1">
    <source>
        <dbReference type="ARBA" id="ARBA00004477"/>
    </source>
</evidence>
<evidence type="ECO:0000256" key="3">
    <source>
        <dbReference type="ARBA" id="ARBA00022824"/>
    </source>
</evidence>
<evidence type="ECO:0000313" key="9">
    <source>
        <dbReference type="Proteomes" id="UP001642260"/>
    </source>
</evidence>
<keyword evidence="9" id="KW-1185">Reference proteome</keyword>
<dbReference type="PANTHER" id="PTHR10994">
    <property type="entry name" value="RETICULON"/>
    <property type="match status" value="1"/>
</dbReference>
<dbReference type="Proteomes" id="UP001642260">
    <property type="component" value="Unassembled WGS sequence"/>
</dbReference>
<accession>A0ABC8JJW8</accession>
<keyword evidence="2 6" id="KW-0812">Transmembrane</keyword>
<keyword evidence="4 6" id="KW-1133">Transmembrane helix</keyword>
<evidence type="ECO:0000313" key="8">
    <source>
        <dbReference type="EMBL" id="CAH8323799.1"/>
    </source>
</evidence>
<feature type="domain" description="Reticulon" evidence="7">
    <location>
        <begin position="68"/>
        <end position="267"/>
    </location>
</feature>
<reference evidence="8 9" key="1">
    <citation type="submission" date="2022-03" db="EMBL/GenBank/DDBJ databases">
        <authorList>
            <person name="Macdonald S."/>
            <person name="Ahmed S."/>
            <person name="Newling K."/>
        </authorList>
    </citation>
    <scope>NUCLEOTIDE SEQUENCE [LARGE SCALE GENOMIC DNA]</scope>
</reference>
<dbReference type="EMBL" id="CAKOAT010099599">
    <property type="protein sequence ID" value="CAH8323799.1"/>
    <property type="molecule type" value="Genomic_DNA"/>
</dbReference>
<keyword evidence="3 6" id="KW-0256">Endoplasmic reticulum</keyword>
<dbReference type="GO" id="GO:0005789">
    <property type="term" value="C:endoplasmic reticulum membrane"/>
    <property type="evidence" value="ECO:0007669"/>
    <property type="project" value="UniProtKB-SubCell"/>
</dbReference>
<evidence type="ECO:0000256" key="6">
    <source>
        <dbReference type="RuleBase" id="RU363132"/>
    </source>
</evidence>
<feature type="transmembrane region" description="Helical" evidence="6">
    <location>
        <begin position="79"/>
        <end position="96"/>
    </location>
</feature>
<dbReference type="PROSITE" id="PS50845">
    <property type="entry name" value="RETICULON"/>
    <property type="match status" value="1"/>
</dbReference>
<evidence type="ECO:0000256" key="2">
    <source>
        <dbReference type="ARBA" id="ARBA00022692"/>
    </source>
</evidence>
<feature type="transmembrane region" description="Helical" evidence="6">
    <location>
        <begin position="101"/>
        <end position="120"/>
    </location>
</feature>
<comment type="subcellular location">
    <subcellularLocation>
        <location evidence="1 6">Endoplasmic reticulum membrane</location>
        <topology evidence="1 6">Multi-pass membrane protein</topology>
    </subcellularLocation>
</comment>
<feature type="transmembrane region" description="Helical" evidence="6">
    <location>
        <begin position="170"/>
        <end position="187"/>
    </location>
</feature>